<name>A0AAN9R231_CANGL</name>
<protein>
    <submittedName>
        <fullName evidence="1">Uncharacterized protein</fullName>
    </submittedName>
</protein>
<dbReference type="EMBL" id="JAYMYQ010000002">
    <property type="protein sequence ID" value="KAK7351198.1"/>
    <property type="molecule type" value="Genomic_DNA"/>
</dbReference>
<proteinExistence type="predicted"/>
<comment type="caution">
    <text evidence="1">The sequence shown here is derived from an EMBL/GenBank/DDBJ whole genome shotgun (WGS) entry which is preliminary data.</text>
</comment>
<evidence type="ECO:0000313" key="1">
    <source>
        <dbReference type="EMBL" id="KAK7351198.1"/>
    </source>
</evidence>
<dbReference type="AlphaFoldDB" id="A0AAN9R231"/>
<reference evidence="1 2" key="1">
    <citation type="submission" date="2024-01" db="EMBL/GenBank/DDBJ databases">
        <title>The genomes of 5 underutilized Papilionoideae crops provide insights into root nodulation and disease resistanc.</title>
        <authorList>
            <person name="Jiang F."/>
        </authorList>
    </citation>
    <scope>NUCLEOTIDE SEQUENCE [LARGE SCALE GENOMIC DNA]</scope>
    <source>
        <strain evidence="1">LVBAO_FW01</strain>
        <tissue evidence="1">Leaves</tissue>
    </source>
</reference>
<keyword evidence="2" id="KW-1185">Reference proteome</keyword>
<organism evidence="1 2">
    <name type="scientific">Canavalia gladiata</name>
    <name type="common">Sword bean</name>
    <name type="synonym">Dolichos gladiatus</name>
    <dbReference type="NCBI Taxonomy" id="3824"/>
    <lineage>
        <taxon>Eukaryota</taxon>
        <taxon>Viridiplantae</taxon>
        <taxon>Streptophyta</taxon>
        <taxon>Embryophyta</taxon>
        <taxon>Tracheophyta</taxon>
        <taxon>Spermatophyta</taxon>
        <taxon>Magnoliopsida</taxon>
        <taxon>eudicotyledons</taxon>
        <taxon>Gunneridae</taxon>
        <taxon>Pentapetalae</taxon>
        <taxon>rosids</taxon>
        <taxon>fabids</taxon>
        <taxon>Fabales</taxon>
        <taxon>Fabaceae</taxon>
        <taxon>Papilionoideae</taxon>
        <taxon>50 kb inversion clade</taxon>
        <taxon>NPAAA clade</taxon>
        <taxon>indigoferoid/millettioid clade</taxon>
        <taxon>Phaseoleae</taxon>
        <taxon>Canavalia</taxon>
    </lineage>
</organism>
<evidence type="ECO:0000313" key="2">
    <source>
        <dbReference type="Proteomes" id="UP001367508"/>
    </source>
</evidence>
<dbReference type="Proteomes" id="UP001367508">
    <property type="component" value="Unassembled WGS sequence"/>
</dbReference>
<accession>A0AAN9R231</accession>
<sequence>MDDCDGIMRDESVVVMDDSALKYLEKAKAFLWGGAENPKFSKDKIKSTLLLYNQWYFAIPSQFRAACVSLLISDTCTSAN</sequence>
<gene>
    <name evidence="1" type="ORF">VNO77_10477</name>
</gene>